<dbReference type="Pfam" id="PF20441">
    <property type="entry name" value="TerL_nuclease"/>
    <property type="match status" value="1"/>
</dbReference>
<protein>
    <submittedName>
        <fullName evidence="2">Terminase large subunit</fullName>
    </submittedName>
</protein>
<evidence type="ECO:0000259" key="1">
    <source>
        <dbReference type="Pfam" id="PF20441"/>
    </source>
</evidence>
<dbReference type="InterPro" id="IPR005021">
    <property type="entry name" value="Terminase_largesu-like"/>
</dbReference>
<feature type="domain" description="Terminase large subunit-like endonuclease" evidence="1">
    <location>
        <begin position="60"/>
        <end position="343"/>
    </location>
</feature>
<proteinExistence type="predicted"/>
<dbReference type="InterPro" id="IPR046462">
    <property type="entry name" value="TerL_nuclease"/>
</dbReference>
<dbReference type="PANTHER" id="PTHR41287">
    <property type="match status" value="1"/>
</dbReference>
<evidence type="ECO:0000313" key="3">
    <source>
        <dbReference type="Proteomes" id="UP000026999"/>
    </source>
</evidence>
<organism evidence="2 3">
    <name type="scientific">Staphylococcus phage 6ec</name>
    <dbReference type="NCBI Taxonomy" id="1500386"/>
    <lineage>
        <taxon>Viruses</taxon>
        <taxon>Duplodnaviria</taxon>
        <taxon>Heunggongvirae</taxon>
        <taxon>Uroviricota</taxon>
        <taxon>Caudoviricetes</taxon>
        <taxon>Sextaecvirus</taxon>
        <taxon>Sextaecvirus sextaec</taxon>
    </lineage>
</organism>
<dbReference type="EMBL" id="KJ804259">
    <property type="protein sequence ID" value="AIA64048.1"/>
    <property type="molecule type" value="Genomic_DNA"/>
</dbReference>
<dbReference type="KEGG" id="vg:19685764"/>
<sequence length="367" mass="42635">MFVADEVGALKNRYPIEAMESSQMNMINRTGILISTAYDSTDNPMVQEVEYAEKVLDGLIDDDSYFAMLFKPDDVRDWMSDKTLYESNPLCYTVPANYDYLVKKRNKALEMSDAKSNFLTKHLNIFIDGDIEESFVTIDDLRQGKIAEEDFDWDGREVYLGIDLAETVDNTAVSMVYYDNDEDKFYTKCWSFIPQEKATEKSKRERINYFLMRDKGWAFLCGDRVISQRFVEDYVLGIEKKYNVIVKGIGYDRRNAISSVNRFIDEGDYECIEVRQNSSSLGPTFKMMRDYIIDGNFLYQENELLENNYKNARITYDTTMNIYVNKKKSAGKIDGVYATADAMYLWKQDIDDGLLTSSFEDRGLFIL</sequence>
<accession>A0A060AKR9</accession>
<dbReference type="OrthoDB" id="1044at10239"/>
<dbReference type="Proteomes" id="UP000026999">
    <property type="component" value="Segment"/>
</dbReference>
<name>A0A060AKR9_9CAUD</name>
<gene>
    <name evidence="2" type="ORF">PHAGE6E_22</name>
</gene>
<dbReference type="GeneID" id="19685764"/>
<evidence type="ECO:0000313" key="2">
    <source>
        <dbReference type="EMBL" id="AIA64048.1"/>
    </source>
</evidence>
<dbReference type="RefSeq" id="YP_009042527.1">
    <property type="nucleotide sequence ID" value="NC_024355.1"/>
</dbReference>
<dbReference type="GO" id="GO:0004519">
    <property type="term" value="F:endonuclease activity"/>
    <property type="evidence" value="ECO:0007669"/>
    <property type="project" value="InterPro"/>
</dbReference>
<keyword evidence="3" id="KW-1185">Reference proteome</keyword>
<dbReference type="PANTHER" id="PTHR41287:SF1">
    <property type="entry name" value="PROTEIN YMFN"/>
    <property type="match status" value="1"/>
</dbReference>
<reference evidence="2 3" key="1">
    <citation type="journal article" date="2014" name="Genome Announc.">
        <title>Complete Genome Sequence of a Staphylococcus epidermidis Bacteriophage Isolated from the Anterior Nares of Humans.</title>
        <authorList>
            <person name="Aswani V.H."/>
            <person name="Tremblay D.M."/>
            <person name="Moineau S."/>
            <person name="Shukla S.K."/>
        </authorList>
    </citation>
    <scope>NUCLEOTIDE SEQUENCE [LARGE SCALE GENOMIC DNA]</scope>
</reference>